<dbReference type="NCBIfam" id="TIGR00147">
    <property type="entry name" value="YegS/Rv2252/BmrU family lipid kinase"/>
    <property type="match status" value="1"/>
</dbReference>
<dbReference type="GO" id="GO:0008654">
    <property type="term" value="P:phospholipid biosynthetic process"/>
    <property type="evidence" value="ECO:0007669"/>
    <property type="project" value="UniProtKB-KW"/>
</dbReference>
<dbReference type="InterPro" id="IPR005218">
    <property type="entry name" value="Diacylglycerol/lipid_kinase"/>
</dbReference>
<evidence type="ECO:0000256" key="6">
    <source>
        <dbReference type="ARBA" id="ARBA00022741"/>
    </source>
</evidence>
<dbReference type="AlphaFoldDB" id="A0A2C8BIF9"/>
<dbReference type="SUPFAM" id="SSF111331">
    <property type="entry name" value="NAD kinase/diacylglycerol kinase-like"/>
    <property type="match status" value="1"/>
</dbReference>
<keyword evidence="7 13" id="KW-0418">Kinase</keyword>
<comment type="similarity">
    <text evidence="2">Belongs to the diacylglycerol/lipid kinase family.</text>
</comment>
<gene>
    <name evidence="13" type="ORF">PFR_JS23_2168</name>
</gene>
<dbReference type="GO" id="GO:0046872">
    <property type="term" value="F:metal ion binding"/>
    <property type="evidence" value="ECO:0007669"/>
    <property type="project" value="UniProtKB-KW"/>
</dbReference>
<dbReference type="GO" id="GO:0016301">
    <property type="term" value="F:kinase activity"/>
    <property type="evidence" value="ECO:0007669"/>
    <property type="project" value="UniProtKB-KW"/>
</dbReference>
<dbReference type="PROSITE" id="PS50146">
    <property type="entry name" value="DAGK"/>
    <property type="match status" value="1"/>
</dbReference>
<accession>A0A2C8BIF9</accession>
<evidence type="ECO:0000256" key="12">
    <source>
        <dbReference type="ARBA" id="ARBA00023264"/>
    </source>
</evidence>
<dbReference type="InterPro" id="IPR017438">
    <property type="entry name" value="ATP-NAD_kinase_N"/>
</dbReference>
<keyword evidence="11" id="KW-0594">Phospholipid biosynthesis</keyword>
<reference evidence="13 14" key="1">
    <citation type="submission" date="2016-09" db="EMBL/GenBank/DDBJ databases">
        <authorList>
            <person name="Laine KS P."/>
        </authorList>
    </citation>
    <scope>NUCLEOTIDE SEQUENCE [LARGE SCALE GENOMIC DNA]</scope>
    <source>
        <strain evidence="13">PFRJS-23</strain>
    </source>
</reference>
<keyword evidence="12" id="KW-1208">Phospholipid metabolism</keyword>
<keyword evidence="4" id="KW-0808">Transferase</keyword>
<organism evidence="13 14">
    <name type="scientific">Propionibacterium freudenreichii</name>
    <dbReference type="NCBI Taxonomy" id="1744"/>
    <lineage>
        <taxon>Bacteria</taxon>
        <taxon>Bacillati</taxon>
        <taxon>Actinomycetota</taxon>
        <taxon>Actinomycetes</taxon>
        <taxon>Propionibacteriales</taxon>
        <taxon>Propionibacteriaceae</taxon>
        <taxon>Propionibacterium</taxon>
    </lineage>
</organism>
<evidence type="ECO:0000256" key="11">
    <source>
        <dbReference type="ARBA" id="ARBA00023209"/>
    </source>
</evidence>
<keyword evidence="6" id="KW-0547">Nucleotide-binding</keyword>
<keyword evidence="8" id="KW-0067">ATP-binding</keyword>
<dbReference type="Gene3D" id="1.20.144.10">
    <property type="entry name" value="Phosphatidic acid phosphatase type 2/haloperoxidase"/>
    <property type="match status" value="1"/>
</dbReference>
<name>A0A2C8BIF9_9ACTN</name>
<evidence type="ECO:0000313" key="14">
    <source>
        <dbReference type="Proteomes" id="UP000250080"/>
    </source>
</evidence>
<dbReference type="GO" id="GO:0005886">
    <property type="term" value="C:plasma membrane"/>
    <property type="evidence" value="ECO:0007669"/>
    <property type="project" value="TreeGrafter"/>
</dbReference>
<keyword evidence="3" id="KW-0444">Lipid biosynthesis</keyword>
<protein>
    <submittedName>
        <fullName evidence="13">Diacylglycerol kinase</fullName>
    </submittedName>
</protein>
<evidence type="ECO:0000256" key="7">
    <source>
        <dbReference type="ARBA" id="ARBA00022777"/>
    </source>
</evidence>
<dbReference type="PROSITE" id="PS51257">
    <property type="entry name" value="PROKAR_LIPOPROTEIN"/>
    <property type="match status" value="1"/>
</dbReference>
<evidence type="ECO:0000256" key="2">
    <source>
        <dbReference type="ARBA" id="ARBA00005983"/>
    </source>
</evidence>
<dbReference type="Proteomes" id="UP000250080">
    <property type="component" value="Chromosome I"/>
</dbReference>
<dbReference type="Pfam" id="PF00781">
    <property type="entry name" value="DAGK_cat"/>
    <property type="match status" value="1"/>
</dbReference>
<evidence type="ECO:0000256" key="3">
    <source>
        <dbReference type="ARBA" id="ARBA00022516"/>
    </source>
</evidence>
<keyword evidence="5" id="KW-0479">Metal-binding</keyword>
<evidence type="ECO:0000256" key="1">
    <source>
        <dbReference type="ARBA" id="ARBA00001946"/>
    </source>
</evidence>
<dbReference type="PANTHER" id="PTHR12358:SF106">
    <property type="entry name" value="LIPID KINASE YEGS"/>
    <property type="match status" value="1"/>
</dbReference>
<dbReference type="Gene3D" id="2.60.200.40">
    <property type="match status" value="1"/>
</dbReference>
<dbReference type="Pfam" id="PF01569">
    <property type="entry name" value="PAP2"/>
    <property type="match status" value="1"/>
</dbReference>
<dbReference type="SUPFAM" id="SSF48317">
    <property type="entry name" value="Acid phosphatase/Vanadium-dependent haloperoxidase"/>
    <property type="match status" value="1"/>
</dbReference>
<evidence type="ECO:0000256" key="5">
    <source>
        <dbReference type="ARBA" id="ARBA00022723"/>
    </source>
</evidence>
<dbReference type="SMART" id="SM00014">
    <property type="entry name" value="acidPPc"/>
    <property type="match status" value="1"/>
</dbReference>
<dbReference type="EMBL" id="LT618793">
    <property type="protein sequence ID" value="SCQ82273.1"/>
    <property type="molecule type" value="Genomic_DNA"/>
</dbReference>
<keyword evidence="9" id="KW-0460">Magnesium</keyword>
<dbReference type="InterPro" id="IPR000326">
    <property type="entry name" value="PAP2/HPO"/>
</dbReference>
<dbReference type="InterPro" id="IPR045540">
    <property type="entry name" value="YegS/DAGK_C"/>
</dbReference>
<sequence length="541" mass="57508">MLWENRDVTTRPFSRFTAWATAVFTACFLAWTRLTLRTQVFAGLDASSNVPRLVRDSPVAQVASAFAIVAHPAVMCLLLVVIAIWAWRRRLRHLAVTSLVSGALTMLICQAIKASVNRARPPSPMADAITYQGSSYPSLHMAMAAATAAVVVGVTTTTRQPRWAVVLWRLVGFAFVVAMGFDGWLMNAHHFTDIIAGVLLGAAVVSAVMLFARVRMLPLIAPRHPANAVRTRGGLCAVIYNPAKMRDEMVFRRQLVSELAGAHWEIPLWLPTTIAQPGAAQAREAIARGADLVVAAGGDGTVREVSGALAGSGIPMGIVPSGTANLLAKNVGIPIDMEDAISVAVGGEPTPLDLVRMVVDAQADKPLYFAVMAGIGFDARLMQRTNESLKKALGAAAYVFSAMPELFTKPHRVEISVDGSKQTRRNAVLTVMGNVPSIGGGVELMPDADPTDGRMEMVVGSPVGLSAWARATAQVLTRMGADPTLEQYAGVAMSVEVDEPMPYELDGDLVGSGSLFEAEVDPGALMIMLPPRPSSQAPAAR</sequence>
<dbReference type="InterPro" id="IPR050187">
    <property type="entry name" value="Lipid_Phosphate_FormReg"/>
</dbReference>
<proteinExistence type="inferred from homology"/>
<evidence type="ECO:0000256" key="4">
    <source>
        <dbReference type="ARBA" id="ARBA00022679"/>
    </source>
</evidence>
<dbReference type="InterPro" id="IPR036938">
    <property type="entry name" value="PAP2/HPO_sf"/>
</dbReference>
<evidence type="ECO:0000256" key="10">
    <source>
        <dbReference type="ARBA" id="ARBA00023098"/>
    </source>
</evidence>
<comment type="cofactor">
    <cofactor evidence="1">
        <name>Mg(2+)</name>
        <dbReference type="ChEBI" id="CHEBI:18420"/>
    </cofactor>
</comment>
<dbReference type="GO" id="GO:0005524">
    <property type="term" value="F:ATP binding"/>
    <property type="evidence" value="ECO:0007669"/>
    <property type="project" value="UniProtKB-KW"/>
</dbReference>
<dbReference type="InterPro" id="IPR001206">
    <property type="entry name" value="Diacylglycerol_kinase_cat_dom"/>
</dbReference>
<evidence type="ECO:0000256" key="9">
    <source>
        <dbReference type="ARBA" id="ARBA00022842"/>
    </source>
</evidence>
<dbReference type="Pfam" id="PF19279">
    <property type="entry name" value="YegS_C"/>
    <property type="match status" value="1"/>
</dbReference>
<keyword evidence="10" id="KW-0443">Lipid metabolism</keyword>
<evidence type="ECO:0000256" key="8">
    <source>
        <dbReference type="ARBA" id="ARBA00022840"/>
    </source>
</evidence>
<dbReference type="PANTHER" id="PTHR12358">
    <property type="entry name" value="SPHINGOSINE KINASE"/>
    <property type="match status" value="1"/>
</dbReference>
<dbReference type="Gene3D" id="3.40.50.10330">
    <property type="entry name" value="Probable inorganic polyphosphate/atp-NAD kinase, domain 1"/>
    <property type="match status" value="1"/>
</dbReference>
<evidence type="ECO:0000313" key="13">
    <source>
        <dbReference type="EMBL" id="SCQ82273.1"/>
    </source>
</evidence>
<dbReference type="InterPro" id="IPR016064">
    <property type="entry name" value="NAD/diacylglycerol_kinase_sf"/>
</dbReference>